<feature type="domain" description="Glycosyltransferase 2-like" evidence="2">
    <location>
        <begin position="39"/>
        <end position="167"/>
    </location>
</feature>
<organism evidence="3 4">
    <name type="scientific">Paracoccus siganidrum</name>
    <dbReference type="NCBI Taxonomy" id="1276757"/>
    <lineage>
        <taxon>Bacteria</taxon>
        <taxon>Pseudomonadati</taxon>
        <taxon>Pseudomonadota</taxon>
        <taxon>Alphaproteobacteria</taxon>
        <taxon>Rhodobacterales</taxon>
        <taxon>Paracoccaceae</taxon>
        <taxon>Paracoccus</taxon>
    </lineage>
</organism>
<dbReference type="Pfam" id="PF00535">
    <property type="entry name" value="Glycos_transf_2"/>
    <property type="match status" value="1"/>
</dbReference>
<sequence length="359" mass="40504">MARPGAVLPRRRGRAGTSGPAPVHRMTASAPAAGSDLAIVIPVWNLPDDLSALLAQVAAMGIFAQVIVVDDASDPPCDPAALGFDRDRLGAALVYLRSHQRRGAGHARNIGLQRVTAANVLFFDADDQLAPDLAAIWHRHAADPEGLPDFTIFRHNDTRVQAKEGRDGSFQAEEELWDRALGNAGLLFLNRDERALLSTISAYPWNKIYRTAFLRDHAITCSETPVHNDIRLHWLSFAHARRVLAMRLIGATHVIGGRDHHLTARRGPERLCLFEILADLTPRLREAPDHLRLMRQFIRFTDNICRWNLRQIDPDLSARFRQLTRRAYLDFRPEEFILFAQENPEQAERMVDFLIREGH</sequence>
<dbReference type="InterPro" id="IPR001173">
    <property type="entry name" value="Glyco_trans_2-like"/>
</dbReference>
<protein>
    <submittedName>
        <fullName evidence="3">Glycosyltransferase family 2 protein</fullName>
    </submittedName>
</protein>
<comment type="caution">
    <text evidence="3">The sequence shown here is derived from an EMBL/GenBank/DDBJ whole genome shotgun (WGS) entry which is preliminary data.</text>
</comment>
<dbReference type="EMBL" id="QZEW01000014">
    <property type="protein sequence ID" value="RJL19685.1"/>
    <property type="molecule type" value="Genomic_DNA"/>
</dbReference>
<dbReference type="Gene3D" id="3.90.550.10">
    <property type="entry name" value="Spore Coat Polysaccharide Biosynthesis Protein SpsA, Chain A"/>
    <property type="match status" value="1"/>
</dbReference>
<evidence type="ECO:0000259" key="2">
    <source>
        <dbReference type="Pfam" id="PF00535"/>
    </source>
</evidence>
<feature type="region of interest" description="Disordered" evidence="1">
    <location>
        <begin position="1"/>
        <end position="27"/>
    </location>
</feature>
<gene>
    <name evidence="3" type="ORF">D3P05_04505</name>
</gene>
<dbReference type="InterPro" id="IPR029044">
    <property type="entry name" value="Nucleotide-diphossugar_trans"/>
</dbReference>
<dbReference type="OrthoDB" id="5291101at2"/>
<accession>A0A419AA76</accession>
<proteinExistence type="predicted"/>
<keyword evidence="4" id="KW-1185">Reference proteome</keyword>
<name>A0A419AA76_9RHOB</name>
<dbReference type="AlphaFoldDB" id="A0A419AA76"/>
<dbReference type="Proteomes" id="UP000283587">
    <property type="component" value="Unassembled WGS sequence"/>
</dbReference>
<evidence type="ECO:0000256" key="1">
    <source>
        <dbReference type="SAM" id="MobiDB-lite"/>
    </source>
</evidence>
<dbReference type="GO" id="GO:0016740">
    <property type="term" value="F:transferase activity"/>
    <property type="evidence" value="ECO:0007669"/>
    <property type="project" value="UniProtKB-KW"/>
</dbReference>
<dbReference type="SUPFAM" id="SSF53448">
    <property type="entry name" value="Nucleotide-diphospho-sugar transferases"/>
    <property type="match status" value="1"/>
</dbReference>
<reference evidence="4" key="1">
    <citation type="submission" date="2018-09" db="EMBL/GenBank/DDBJ databases">
        <title>Paracoccus onubensis nov. sp. a moderate halophilic bacterium isolated from Gruta de las Maravillas (Aracena, Spain).</title>
        <authorList>
            <person name="Jurado V."/>
            <person name="Gutierrez-Patricio S."/>
            <person name="Gonzalez-Pimentel J.L."/>
            <person name="Miller A.Z."/>
            <person name="Laiz L."/>
            <person name="Saiz-Jimenez C."/>
        </authorList>
    </citation>
    <scope>NUCLEOTIDE SEQUENCE [LARGE SCALE GENOMIC DNA]</scope>
    <source>
        <strain evidence="4">DSM 26381</strain>
    </source>
</reference>
<keyword evidence="3" id="KW-0808">Transferase</keyword>
<evidence type="ECO:0000313" key="3">
    <source>
        <dbReference type="EMBL" id="RJL19685.1"/>
    </source>
</evidence>
<evidence type="ECO:0000313" key="4">
    <source>
        <dbReference type="Proteomes" id="UP000283587"/>
    </source>
</evidence>
<dbReference type="CDD" id="cd00761">
    <property type="entry name" value="Glyco_tranf_GTA_type"/>
    <property type="match status" value="1"/>
</dbReference>